<feature type="chain" id="PRO_5041745714" description="Flagella basal body P-ring formation protein FlgA" evidence="7">
    <location>
        <begin position="31"/>
        <end position="244"/>
    </location>
</feature>
<dbReference type="PANTHER" id="PTHR36307:SF1">
    <property type="entry name" value="FLAGELLA BASAL BODY P-RING FORMATION PROTEIN FLGA"/>
    <property type="match status" value="1"/>
</dbReference>
<keyword evidence="9" id="KW-1185">Reference proteome</keyword>
<accession>A0A0W0TXD0</accession>
<keyword evidence="8" id="KW-0282">Flagellum</keyword>
<dbReference type="Gene3D" id="3.90.1210.10">
    <property type="entry name" value="Antifreeze-like/N-acetylneuraminic acid synthase C-terminal domain"/>
    <property type="match status" value="1"/>
</dbReference>
<comment type="function">
    <text evidence="6 7">Involved in the assembly process of the P-ring formation. It may associate with FlgF on the rod constituting a structure essential for the P-ring assembly or may act as a modulator protein for the P-ring assembly.</text>
</comment>
<organism evidence="8 9">
    <name type="scientific">Legionella geestiana</name>
    <dbReference type="NCBI Taxonomy" id="45065"/>
    <lineage>
        <taxon>Bacteria</taxon>
        <taxon>Pseudomonadati</taxon>
        <taxon>Pseudomonadota</taxon>
        <taxon>Gammaproteobacteria</taxon>
        <taxon>Legionellales</taxon>
        <taxon>Legionellaceae</taxon>
        <taxon>Legionella</taxon>
    </lineage>
</organism>
<dbReference type="EMBL" id="LNYC01000037">
    <property type="protein sequence ID" value="KTD00127.1"/>
    <property type="molecule type" value="Genomic_DNA"/>
</dbReference>
<dbReference type="OrthoDB" id="1669037at2"/>
<reference evidence="8 9" key="1">
    <citation type="submission" date="2015-11" db="EMBL/GenBank/DDBJ databases">
        <title>Genomic analysis of 38 Legionella species identifies large and diverse effector repertoires.</title>
        <authorList>
            <person name="Burstein D."/>
            <person name="Amaro F."/>
            <person name="Zusman T."/>
            <person name="Lifshitz Z."/>
            <person name="Cohen O."/>
            <person name="Gilbert J.A."/>
            <person name="Pupko T."/>
            <person name="Shuman H.A."/>
            <person name="Segal G."/>
        </authorList>
    </citation>
    <scope>NUCLEOTIDE SEQUENCE [LARGE SCALE GENOMIC DNA]</scope>
    <source>
        <strain evidence="8 9">ATCC 49504</strain>
    </source>
</reference>
<evidence type="ECO:0000256" key="7">
    <source>
        <dbReference type="RuleBase" id="RU362063"/>
    </source>
</evidence>
<keyword evidence="4 7" id="KW-0732">Signal</keyword>
<sequence length="244" mass="26410">MTTITAYLRTACRHRMPAFLLATLCLFAHAPDLHANTREDPAVLKGLVERFVAANLHAPAGEELVLQEVSIDANINVAPCRVPVSAMFAQSQGTPNTVILHCSDASGWTLYVPVRIEALANVVATTRRLMPGDLISEHDLVIEKRPVSGLFDGYYRDMDALASMSVARMLPAGSVLTPKNVRRVAMVHRNQAIALVLKKGPIAVTMTGIAKTDGFLHETIKVMNPSSRKVVDAVVTGYNSAEIT</sequence>
<comment type="caution">
    <text evidence="8">The sequence shown here is derived from an EMBL/GenBank/DDBJ whole genome shotgun (WGS) entry which is preliminary data.</text>
</comment>
<evidence type="ECO:0000256" key="6">
    <source>
        <dbReference type="ARBA" id="ARBA00025643"/>
    </source>
</evidence>
<dbReference type="PANTHER" id="PTHR36307">
    <property type="entry name" value="FLAGELLA BASAL BODY P-RING FORMATION PROTEIN FLGA"/>
    <property type="match status" value="1"/>
</dbReference>
<dbReference type="Proteomes" id="UP000054785">
    <property type="component" value="Unassembled WGS sequence"/>
</dbReference>
<dbReference type="AlphaFoldDB" id="A0A0W0TXD0"/>
<comment type="subcellular location">
    <subcellularLocation>
        <location evidence="1 7">Periplasm</location>
    </subcellularLocation>
</comment>
<name>A0A0W0TXD0_9GAMM</name>
<proteinExistence type="inferred from homology"/>
<evidence type="ECO:0000313" key="8">
    <source>
        <dbReference type="EMBL" id="KTD00127.1"/>
    </source>
</evidence>
<keyword evidence="8" id="KW-0969">Cilium</keyword>
<protein>
    <recommendedName>
        <fullName evidence="3 7">Flagella basal body P-ring formation protein FlgA</fullName>
    </recommendedName>
</protein>
<evidence type="ECO:0000256" key="5">
    <source>
        <dbReference type="ARBA" id="ARBA00022764"/>
    </source>
</evidence>
<evidence type="ECO:0000256" key="2">
    <source>
        <dbReference type="ARBA" id="ARBA00010474"/>
    </source>
</evidence>
<gene>
    <name evidence="8" type="primary">flgA</name>
    <name evidence="8" type="ORF">Lgee_1039</name>
</gene>
<keyword evidence="7" id="KW-1005">Bacterial flagellum biogenesis</keyword>
<dbReference type="InterPro" id="IPR013974">
    <property type="entry name" value="SAF"/>
</dbReference>
<dbReference type="SMART" id="SM00858">
    <property type="entry name" value="SAF"/>
    <property type="match status" value="1"/>
</dbReference>
<evidence type="ECO:0000256" key="4">
    <source>
        <dbReference type="ARBA" id="ARBA00022729"/>
    </source>
</evidence>
<evidence type="ECO:0000256" key="3">
    <source>
        <dbReference type="ARBA" id="ARBA00014754"/>
    </source>
</evidence>
<keyword evidence="8" id="KW-0966">Cell projection</keyword>
<dbReference type="NCBIfam" id="TIGR03170">
    <property type="entry name" value="flgA_cterm"/>
    <property type="match status" value="1"/>
</dbReference>
<dbReference type="GO" id="GO:0042597">
    <property type="term" value="C:periplasmic space"/>
    <property type="evidence" value="ECO:0007669"/>
    <property type="project" value="UniProtKB-SubCell"/>
</dbReference>
<dbReference type="InterPro" id="IPR039246">
    <property type="entry name" value="Flagellar_FlgA"/>
</dbReference>
<dbReference type="Pfam" id="PF13144">
    <property type="entry name" value="ChapFlgA"/>
    <property type="match status" value="1"/>
</dbReference>
<dbReference type="PATRIC" id="fig|45065.4.peg.1113"/>
<comment type="similarity">
    <text evidence="2 7">Belongs to the FlgA family.</text>
</comment>
<dbReference type="Gene3D" id="2.30.30.760">
    <property type="match status" value="1"/>
</dbReference>
<feature type="signal peptide" evidence="7">
    <location>
        <begin position="1"/>
        <end position="30"/>
    </location>
</feature>
<dbReference type="InterPro" id="IPR017585">
    <property type="entry name" value="SAF_FlgA"/>
</dbReference>
<dbReference type="STRING" id="45065.Lgee_1039"/>
<keyword evidence="5 7" id="KW-0574">Periplasm</keyword>
<evidence type="ECO:0000313" key="9">
    <source>
        <dbReference type="Proteomes" id="UP000054785"/>
    </source>
</evidence>
<dbReference type="GO" id="GO:0044780">
    <property type="term" value="P:bacterial-type flagellum assembly"/>
    <property type="evidence" value="ECO:0007669"/>
    <property type="project" value="InterPro"/>
</dbReference>
<dbReference type="RefSeq" id="WP_058387093.1">
    <property type="nucleotide sequence ID" value="NZ_CAAAHN010000001.1"/>
</dbReference>
<dbReference type="CDD" id="cd11614">
    <property type="entry name" value="SAF_CpaB_FlgA_like"/>
    <property type="match status" value="1"/>
</dbReference>
<evidence type="ECO:0000256" key="1">
    <source>
        <dbReference type="ARBA" id="ARBA00004418"/>
    </source>
</evidence>